<evidence type="ECO:0000256" key="6">
    <source>
        <dbReference type="SAM" id="Phobius"/>
    </source>
</evidence>
<proteinExistence type="inferred from homology"/>
<organism evidence="8 9">
    <name type="scientific">Alectoria fallacina</name>
    <dbReference type="NCBI Taxonomy" id="1903189"/>
    <lineage>
        <taxon>Eukaryota</taxon>
        <taxon>Fungi</taxon>
        <taxon>Dikarya</taxon>
        <taxon>Ascomycota</taxon>
        <taxon>Pezizomycotina</taxon>
        <taxon>Lecanoromycetes</taxon>
        <taxon>OSLEUM clade</taxon>
        <taxon>Lecanoromycetidae</taxon>
        <taxon>Lecanorales</taxon>
        <taxon>Lecanorineae</taxon>
        <taxon>Parmeliaceae</taxon>
        <taxon>Alectoria</taxon>
    </lineage>
</organism>
<keyword evidence="4 6" id="KW-0472">Membrane</keyword>
<reference evidence="8" key="1">
    <citation type="submission" date="2021-03" db="EMBL/GenBank/DDBJ databases">
        <authorList>
            <person name="Tagirdzhanova G."/>
        </authorList>
    </citation>
    <scope>NUCLEOTIDE SEQUENCE</scope>
</reference>
<feature type="transmembrane region" description="Helical" evidence="6">
    <location>
        <begin position="150"/>
        <end position="168"/>
    </location>
</feature>
<feature type="transmembrane region" description="Helical" evidence="6">
    <location>
        <begin position="121"/>
        <end position="138"/>
    </location>
</feature>
<evidence type="ECO:0000259" key="7">
    <source>
        <dbReference type="Pfam" id="PF20684"/>
    </source>
</evidence>
<evidence type="ECO:0000256" key="4">
    <source>
        <dbReference type="ARBA" id="ARBA00023136"/>
    </source>
</evidence>
<feature type="transmembrane region" description="Helical" evidence="6">
    <location>
        <begin position="69"/>
        <end position="91"/>
    </location>
</feature>
<dbReference type="Proteomes" id="UP000664203">
    <property type="component" value="Unassembled WGS sequence"/>
</dbReference>
<dbReference type="GO" id="GO:0016020">
    <property type="term" value="C:membrane"/>
    <property type="evidence" value="ECO:0007669"/>
    <property type="project" value="UniProtKB-SubCell"/>
</dbReference>
<accession>A0A8H3ENI3</accession>
<evidence type="ECO:0000256" key="2">
    <source>
        <dbReference type="ARBA" id="ARBA00022692"/>
    </source>
</evidence>
<feature type="transmembrane region" description="Helical" evidence="6">
    <location>
        <begin position="38"/>
        <end position="57"/>
    </location>
</feature>
<feature type="transmembrane region" description="Helical" evidence="6">
    <location>
        <begin position="199"/>
        <end position="222"/>
    </location>
</feature>
<dbReference type="InterPro" id="IPR052337">
    <property type="entry name" value="SAT4-like"/>
</dbReference>
<sequence>MANPLAGLTPAELAQTPALMPPAGVVPNFINPPGTLEAVTNATMAICFTFTTIFVLVRLLTKYCVDRAFLWEDWCCLVAWMGILAFGSVILDAQSQGAGRHQWDVNAINAVKVARTSNVGSIIYGPIIAIAKLAILLQYKRLFVAHKHNFVFYGVHVLIWTNLVFYIIETFLEIFACTPREKIWNPLTPGHCIGIENNYIAVGAWNVLSDFSILILPMVAIWNLQMANTRKIGVAAVFATGLFACVASVVRLAYTVDLLYTSDGTYSIIKVGLWNVGELTTIILCACFPIMPKFLQWITGKNKNKATYHKSAYANGYGLKGHNSKRSNQFSNPMVSNNTAPWLDSEDHDLGLVGKTKGNYHNLDVGQTYVPNPAPIRKVEPAARLKGGAPANSIWKTNTVRVDTSLDPERGGYDFV</sequence>
<dbReference type="AlphaFoldDB" id="A0A8H3ENI3"/>
<dbReference type="EMBL" id="CAJPDR010000030">
    <property type="protein sequence ID" value="CAF9908703.1"/>
    <property type="molecule type" value="Genomic_DNA"/>
</dbReference>
<protein>
    <recommendedName>
        <fullName evidence="7">Rhodopsin domain-containing protein</fullName>
    </recommendedName>
</protein>
<keyword evidence="3 6" id="KW-1133">Transmembrane helix</keyword>
<gene>
    <name evidence="8" type="ORF">ALECFALPRED_004904</name>
</gene>
<comment type="caution">
    <text evidence="8">The sequence shown here is derived from an EMBL/GenBank/DDBJ whole genome shotgun (WGS) entry which is preliminary data.</text>
</comment>
<evidence type="ECO:0000256" key="3">
    <source>
        <dbReference type="ARBA" id="ARBA00022989"/>
    </source>
</evidence>
<dbReference type="PANTHER" id="PTHR33048">
    <property type="entry name" value="PTH11-LIKE INTEGRAL MEMBRANE PROTEIN (AFU_ORTHOLOGUE AFUA_5G11245)"/>
    <property type="match status" value="1"/>
</dbReference>
<keyword evidence="9" id="KW-1185">Reference proteome</keyword>
<feature type="domain" description="Rhodopsin" evidence="7">
    <location>
        <begin position="57"/>
        <end position="295"/>
    </location>
</feature>
<comment type="subcellular location">
    <subcellularLocation>
        <location evidence="1">Membrane</location>
        <topology evidence="1">Multi-pass membrane protein</topology>
    </subcellularLocation>
</comment>
<name>A0A8H3ENI3_9LECA</name>
<dbReference type="OrthoDB" id="5342292at2759"/>
<evidence type="ECO:0000256" key="5">
    <source>
        <dbReference type="ARBA" id="ARBA00038359"/>
    </source>
</evidence>
<dbReference type="Pfam" id="PF20684">
    <property type="entry name" value="Fung_rhodopsin"/>
    <property type="match status" value="1"/>
</dbReference>
<evidence type="ECO:0000313" key="9">
    <source>
        <dbReference type="Proteomes" id="UP000664203"/>
    </source>
</evidence>
<evidence type="ECO:0000313" key="8">
    <source>
        <dbReference type="EMBL" id="CAF9908703.1"/>
    </source>
</evidence>
<dbReference type="InterPro" id="IPR049326">
    <property type="entry name" value="Rhodopsin_dom_fungi"/>
</dbReference>
<feature type="transmembrane region" description="Helical" evidence="6">
    <location>
        <begin position="234"/>
        <end position="254"/>
    </location>
</feature>
<feature type="transmembrane region" description="Helical" evidence="6">
    <location>
        <begin position="274"/>
        <end position="295"/>
    </location>
</feature>
<evidence type="ECO:0000256" key="1">
    <source>
        <dbReference type="ARBA" id="ARBA00004141"/>
    </source>
</evidence>
<comment type="similarity">
    <text evidence="5">Belongs to the SAT4 family.</text>
</comment>
<keyword evidence="2 6" id="KW-0812">Transmembrane</keyword>
<dbReference type="PANTHER" id="PTHR33048:SF160">
    <property type="entry name" value="SAT4 FAMILY MEMBRANE PROTEIN"/>
    <property type="match status" value="1"/>
</dbReference>